<evidence type="ECO:0000313" key="2">
    <source>
        <dbReference type="EMBL" id="EAQ05665.1"/>
    </source>
</evidence>
<keyword evidence="1" id="KW-1133">Transmembrane helix</keyword>
<dbReference type="RefSeq" id="WP_007205185.1">
    <property type="nucleotide sequence ID" value="NZ_CH672414.1"/>
</dbReference>
<keyword evidence="1" id="KW-0472">Membrane</keyword>
<comment type="caution">
    <text evidence="2">The sequence shown here is derived from an EMBL/GenBank/DDBJ whole genome shotgun (WGS) entry which is preliminary data.</text>
</comment>
<gene>
    <name evidence="2" type="ORF">SKA53_06162</name>
</gene>
<proteinExistence type="predicted"/>
<evidence type="ECO:0000256" key="1">
    <source>
        <dbReference type="SAM" id="Phobius"/>
    </source>
</evidence>
<organism evidence="2 3">
    <name type="scientific">Yoonia vestfoldensis SKA53</name>
    <dbReference type="NCBI Taxonomy" id="314232"/>
    <lineage>
        <taxon>Bacteria</taxon>
        <taxon>Pseudomonadati</taxon>
        <taxon>Pseudomonadota</taxon>
        <taxon>Alphaproteobacteria</taxon>
        <taxon>Rhodobacterales</taxon>
        <taxon>Paracoccaceae</taxon>
        <taxon>Yoonia</taxon>
    </lineage>
</organism>
<dbReference type="STRING" id="314232.SKA53_06162"/>
<protein>
    <submittedName>
        <fullName evidence="2">Uncharacterized protein</fullName>
    </submittedName>
</protein>
<dbReference type="Proteomes" id="UP000004507">
    <property type="component" value="Unassembled WGS sequence"/>
</dbReference>
<dbReference type="AlphaFoldDB" id="A3V7L5"/>
<name>A3V7L5_9RHOB</name>
<keyword evidence="3" id="KW-1185">Reference proteome</keyword>
<dbReference type="eggNOG" id="ENOG502ZXZH">
    <property type="taxonomic scope" value="Bacteria"/>
</dbReference>
<feature type="transmembrane region" description="Helical" evidence="1">
    <location>
        <begin position="6"/>
        <end position="26"/>
    </location>
</feature>
<evidence type="ECO:0000313" key="3">
    <source>
        <dbReference type="Proteomes" id="UP000004507"/>
    </source>
</evidence>
<dbReference type="HOGENOM" id="CLU_2844630_0_0_5"/>
<sequence length="65" mass="6625">MTMEQVVLGAAVAVGFFLSAAVSRWFRRPVAGIIFGGVAGIALSVAVLSYGLTEVAGRDGVVLAE</sequence>
<reference evidence="2 3" key="1">
    <citation type="submission" date="2006-01" db="EMBL/GenBank/DDBJ databases">
        <authorList>
            <person name="Hagstrom A."/>
            <person name="Ferriera S."/>
            <person name="Johnson J."/>
            <person name="Kravitz S."/>
            <person name="Halpern A."/>
            <person name="Remington K."/>
            <person name="Beeson K."/>
            <person name="Tran B."/>
            <person name="Rogers Y.-H."/>
            <person name="Friedman R."/>
            <person name="Venter J.C."/>
        </authorList>
    </citation>
    <scope>NUCLEOTIDE SEQUENCE [LARGE SCALE GENOMIC DNA]</scope>
    <source>
        <strain evidence="2 3">SKA53</strain>
    </source>
</reference>
<accession>A3V7L5</accession>
<feature type="transmembrane region" description="Helical" evidence="1">
    <location>
        <begin position="33"/>
        <end position="52"/>
    </location>
</feature>
<dbReference type="EMBL" id="AAMS01000007">
    <property type="protein sequence ID" value="EAQ05665.1"/>
    <property type="molecule type" value="Genomic_DNA"/>
</dbReference>
<keyword evidence="1" id="KW-0812">Transmembrane</keyword>